<dbReference type="AlphaFoldDB" id="A0ABD2Y6D5"/>
<evidence type="ECO:0000259" key="6">
    <source>
        <dbReference type="PROSITE" id="PS50888"/>
    </source>
</evidence>
<evidence type="ECO:0000313" key="8">
    <source>
        <dbReference type="Proteomes" id="UP001630127"/>
    </source>
</evidence>
<name>A0ABD2Y6D5_9GENT</name>
<organism evidence="7 8">
    <name type="scientific">Cinchona calisaya</name>
    <dbReference type="NCBI Taxonomy" id="153742"/>
    <lineage>
        <taxon>Eukaryota</taxon>
        <taxon>Viridiplantae</taxon>
        <taxon>Streptophyta</taxon>
        <taxon>Embryophyta</taxon>
        <taxon>Tracheophyta</taxon>
        <taxon>Spermatophyta</taxon>
        <taxon>Magnoliopsida</taxon>
        <taxon>eudicotyledons</taxon>
        <taxon>Gunneridae</taxon>
        <taxon>Pentapetalae</taxon>
        <taxon>asterids</taxon>
        <taxon>lamiids</taxon>
        <taxon>Gentianales</taxon>
        <taxon>Rubiaceae</taxon>
        <taxon>Cinchonoideae</taxon>
        <taxon>Cinchoneae</taxon>
        <taxon>Cinchona</taxon>
    </lineage>
</organism>
<gene>
    <name evidence="7" type="ORF">ACH5RR_036184</name>
</gene>
<keyword evidence="8" id="KW-1185">Reference proteome</keyword>
<dbReference type="PANTHER" id="PTHR12565">
    <property type="entry name" value="STEROL REGULATORY ELEMENT-BINDING PROTEIN"/>
    <property type="match status" value="1"/>
</dbReference>
<dbReference type="Pfam" id="PF00010">
    <property type="entry name" value="HLH"/>
    <property type="match status" value="1"/>
</dbReference>
<dbReference type="PANTHER" id="PTHR12565:SF367">
    <property type="entry name" value="TRANSCRIPTION FACTOR BHLH75"/>
    <property type="match status" value="1"/>
</dbReference>
<keyword evidence="4" id="KW-0539">Nucleus</keyword>
<dbReference type="PROSITE" id="PS50888">
    <property type="entry name" value="BHLH"/>
    <property type="match status" value="1"/>
</dbReference>
<keyword evidence="2" id="KW-0805">Transcription regulation</keyword>
<feature type="region of interest" description="Disordered" evidence="5">
    <location>
        <begin position="367"/>
        <end position="404"/>
    </location>
</feature>
<evidence type="ECO:0000256" key="1">
    <source>
        <dbReference type="ARBA" id="ARBA00004123"/>
    </source>
</evidence>
<dbReference type="Gene3D" id="4.10.280.10">
    <property type="entry name" value="Helix-loop-helix DNA-binding domain"/>
    <property type="match status" value="1"/>
</dbReference>
<evidence type="ECO:0000256" key="2">
    <source>
        <dbReference type="ARBA" id="ARBA00023015"/>
    </source>
</evidence>
<feature type="domain" description="BHLH" evidence="6">
    <location>
        <begin position="158"/>
        <end position="208"/>
    </location>
</feature>
<dbReference type="EMBL" id="JBJUIK010000015">
    <property type="protein sequence ID" value="KAL3501735.1"/>
    <property type="molecule type" value="Genomic_DNA"/>
</dbReference>
<comment type="subcellular location">
    <subcellularLocation>
        <location evidence="1">Nucleus</location>
    </subcellularLocation>
</comment>
<evidence type="ECO:0000313" key="7">
    <source>
        <dbReference type="EMBL" id="KAL3501735.1"/>
    </source>
</evidence>
<keyword evidence="3" id="KW-0804">Transcription</keyword>
<protein>
    <recommendedName>
        <fullName evidence="6">BHLH domain-containing protein</fullName>
    </recommendedName>
</protein>
<dbReference type="CDD" id="cd18919">
    <property type="entry name" value="bHLH_AtBPE_like"/>
    <property type="match status" value="1"/>
</dbReference>
<dbReference type="InterPro" id="IPR011598">
    <property type="entry name" value="bHLH_dom"/>
</dbReference>
<dbReference type="GO" id="GO:0005634">
    <property type="term" value="C:nucleus"/>
    <property type="evidence" value="ECO:0007669"/>
    <property type="project" value="UniProtKB-SubCell"/>
</dbReference>
<proteinExistence type="predicted"/>
<comment type="caution">
    <text evidence="7">The sequence shown here is derived from an EMBL/GenBank/DDBJ whole genome shotgun (WGS) entry which is preliminary data.</text>
</comment>
<dbReference type="Proteomes" id="UP001630127">
    <property type="component" value="Unassembled WGS sequence"/>
</dbReference>
<dbReference type="SUPFAM" id="SSF47459">
    <property type="entry name" value="HLH, helix-loop-helix DNA-binding domain"/>
    <property type="match status" value="1"/>
</dbReference>
<dbReference type="SMART" id="SM00353">
    <property type="entry name" value="HLH"/>
    <property type="match status" value="1"/>
</dbReference>
<evidence type="ECO:0000256" key="4">
    <source>
        <dbReference type="ARBA" id="ARBA00023242"/>
    </source>
</evidence>
<evidence type="ECO:0000256" key="3">
    <source>
        <dbReference type="ARBA" id="ARBA00023163"/>
    </source>
</evidence>
<dbReference type="InterPro" id="IPR024097">
    <property type="entry name" value="bHLH_ZIP_TF"/>
</dbReference>
<reference evidence="7 8" key="1">
    <citation type="submission" date="2024-11" db="EMBL/GenBank/DDBJ databases">
        <title>A near-complete genome assembly of Cinchona calisaya.</title>
        <authorList>
            <person name="Lian D.C."/>
            <person name="Zhao X.W."/>
            <person name="Wei L."/>
        </authorList>
    </citation>
    <scope>NUCLEOTIDE SEQUENCE [LARGE SCALE GENOMIC DNA]</scope>
    <source>
        <tissue evidence="7">Nenye</tissue>
    </source>
</reference>
<sequence>MENNFKLSISAPMLMNSSMDVISNNLTELDHTFHPSLQDLLSLTIHEGFSDNHHQRSEIPFPFTNNDSSNNPNASHHLQVPVNLDSVAHFFPQWGGPIPILSESDCLVNSSTRAAGLLVNNKTNETDHNYGKKKRKRNNNREMEKPREVVHVRAKRGQATDSHSLAERLRREKINEKLRCLQDLVPGCYKTMGMAVMLDVIINYVRSLQNQIDFLSMKLSAASLFYDFNSLDMDAMGTMQLNGFLNDEGNSAAQLLFALNHEIGCVKDEYHPSCIFISTKLFLCVLLFQELLLALEVGTSIGKHTITCFVRYNEQENQGLKEPKYTFVKAYIDQDLLPPVLEVKNTKITEAGSKHVEVVEATEFVSPEAPKNAGLPSRLPPPSTKKHRAAYHEQPTTSKKNHSN</sequence>
<accession>A0ABD2Y6D5</accession>
<dbReference type="GO" id="GO:0006355">
    <property type="term" value="P:regulation of DNA-templated transcription"/>
    <property type="evidence" value="ECO:0007669"/>
    <property type="project" value="UniProtKB-ARBA"/>
</dbReference>
<evidence type="ECO:0000256" key="5">
    <source>
        <dbReference type="SAM" id="MobiDB-lite"/>
    </source>
</evidence>
<dbReference type="InterPro" id="IPR036638">
    <property type="entry name" value="HLH_DNA-bd_sf"/>
</dbReference>
<feature type="region of interest" description="Disordered" evidence="5">
    <location>
        <begin position="123"/>
        <end position="147"/>
    </location>
</feature>